<protein>
    <submittedName>
        <fullName evidence="1">Uncharacterized protein</fullName>
    </submittedName>
</protein>
<dbReference type="Proteomes" id="UP000252707">
    <property type="component" value="Unassembled WGS sequence"/>
</dbReference>
<organism evidence="1 2">
    <name type="scientific">Thioalbus denitrificans</name>
    <dbReference type="NCBI Taxonomy" id="547122"/>
    <lineage>
        <taxon>Bacteria</taxon>
        <taxon>Pseudomonadati</taxon>
        <taxon>Pseudomonadota</taxon>
        <taxon>Gammaproteobacteria</taxon>
        <taxon>Chromatiales</taxon>
        <taxon>Ectothiorhodospiraceae</taxon>
        <taxon>Thioalbus</taxon>
    </lineage>
</organism>
<dbReference type="EMBL" id="QPJY01000010">
    <property type="protein sequence ID" value="RCX26321.1"/>
    <property type="molecule type" value="Genomic_DNA"/>
</dbReference>
<comment type="caution">
    <text evidence="1">The sequence shown here is derived from an EMBL/GenBank/DDBJ whole genome shotgun (WGS) entry which is preliminary data.</text>
</comment>
<keyword evidence="2" id="KW-1185">Reference proteome</keyword>
<accession>A0A369BYC5</accession>
<sequence length="116" mass="13071">MTRLTLGATALEPAEPLWKRAPTRGDDGRPLSDFMMIIPGLSRRPAEHQQRTVEALREVLEAYHRAVVFADLNLRLNLLWVTVRPIPGICLELPAALHARVPEAKLVADRGRHARR</sequence>
<dbReference type="RefSeq" id="WP_114280743.1">
    <property type="nucleotide sequence ID" value="NZ_QPJY01000010.1"/>
</dbReference>
<evidence type="ECO:0000313" key="1">
    <source>
        <dbReference type="EMBL" id="RCX26321.1"/>
    </source>
</evidence>
<gene>
    <name evidence="1" type="ORF">DFQ59_11031</name>
</gene>
<dbReference type="AlphaFoldDB" id="A0A369BYC5"/>
<proteinExistence type="predicted"/>
<reference evidence="1 2" key="1">
    <citation type="submission" date="2018-07" db="EMBL/GenBank/DDBJ databases">
        <title>Genomic Encyclopedia of Type Strains, Phase IV (KMG-IV): sequencing the most valuable type-strain genomes for metagenomic binning, comparative biology and taxonomic classification.</title>
        <authorList>
            <person name="Goeker M."/>
        </authorList>
    </citation>
    <scope>NUCLEOTIDE SEQUENCE [LARGE SCALE GENOMIC DNA]</scope>
    <source>
        <strain evidence="1 2">DSM 26407</strain>
    </source>
</reference>
<evidence type="ECO:0000313" key="2">
    <source>
        <dbReference type="Proteomes" id="UP000252707"/>
    </source>
</evidence>
<name>A0A369BYC5_9GAMM</name>
<dbReference type="OrthoDB" id="5296715at2"/>